<sequence>MLQDAPFDPDSVRYMRIGGKPTDNNKSRPVKLPLNDPEDARWVVQQYLASLMEKLEERKGQDVNNLALKYVGGIPLIVQRDINSDGTSQPIEKASTSSQRQSASGSTNKEKINETSNEKQHGAKTRRVTFKLK</sequence>
<accession>A0ACC2PNL0</accession>
<organism evidence="1 2">
    <name type="scientific">Eretmocerus hayati</name>
    <dbReference type="NCBI Taxonomy" id="131215"/>
    <lineage>
        <taxon>Eukaryota</taxon>
        <taxon>Metazoa</taxon>
        <taxon>Ecdysozoa</taxon>
        <taxon>Arthropoda</taxon>
        <taxon>Hexapoda</taxon>
        <taxon>Insecta</taxon>
        <taxon>Pterygota</taxon>
        <taxon>Neoptera</taxon>
        <taxon>Endopterygota</taxon>
        <taxon>Hymenoptera</taxon>
        <taxon>Apocrita</taxon>
        <taxon>Proctotrupomorpha</taxon>
        <taxon>Chalcidoidea</taxon>
        <taxon>Aphelinidae</taxon>
        <taxon>Aphelininae</taxon>
        <taxon>Eretmocerus</taxon>
    </lineage>
</organism>
<keyword evidence="2" id="KW-1185">Reference proteome</keyword>
<reference evidence="1" key="1">
    <citation type="submission" date="2023-04" db="EMBL/GenBank/DDBJ databases">
        <title>A chromosome-level genome assembly of the parasitoid wasp Eretmocerus hayati.</title>
        <authorList>
            <person name="Zhong Y."/>
            <person name="Liu S."/>
            <person name="Liu Y."/>
        </authorList>
    </citation>
    <scope>NUCLEOTIDE SEQUENCE</scope>
    <source>
        <strain evidence="1">ZJU_SS_LIU_2023</strain>
    </source>
</reference>
<dbReference type="EMBL" id="CM056741">
    <property type="protein sequence ID" value="KAJ8685086.1"/>
    <property type="molecule type" value="Genomic_DNA"/>
</dbReference>
<evidence type="ECO:0000313" key="2">
    <source>
        <dbReference type="Proteomes" id="UP001239111"/>
    </source>
</evidence>
<gene>
    <name evidence="1" type="ORF">QAD02_020879</name>
</gene>
<name>A0ACC2PNL0_9HYME</name>
<proteinExistence type="predicted"/>
<protein>
    <submittedName>
        <fullName evidence="1">Uncharacterized protein</fullName>
    </submittedName>
</protein>
<comment type="caution">
    <text evidence="1">The sequence shown here is derived from an EMBL/GenBank/DDBJ whole genome shotgun (WGS) entry which is preliminary data.</text>
</comment>
<evidence type="ECO:0000313" key="1">
    <source>
        <dbReference type="EMBL" id="KAJ8685086.1"/>
    </source>
</evidence>
<dbReference type="Proteomes" id="UP001239111">
    <property type="component" value="Chromosome 1"/>
</dbReference>